<evidence type="ECO:0000313" key="5">
    <source>
        <dbReference type="EMBL" id="VVT51026.1"/>
    </source>
</evidence>
<sequence>MFRMALRQNNRLSLGVAANSAANVRLAKAAAVASQQQRTYAEVLPHFNPETSEGASANSDIAAKYRAKLEAKATKEGLSSVNELKEKYKDNIETQNAQYKKMDPYAKINEANESDAPAPLNETGKAASEAIKNAPKVPSSDIKELDTFIDVEKFKLHDRKEIEMLWKLRFSSNPLAICGVVEGETFANIYKNARQNPMFVLPLPRDAPEQEGATENDKNGIEMHLVQWSFVGPYTIHCLFTTLAEYKLHQEYAKPHTTLILHSDLLADKGIALLNGTVEKDVPVKLEDAHLLTLFLQKIYSATPATAAGKRKLALLDGFTNGDVNFSVDALCSEVESLD</sequence>
<dbReference type="OrthoDB" id="16535at2759"/>
<dbReference type="InterPro" id="IPR010591">
    <property type="entry name" value="ATP11"/>
</dbReference>
<organism evidence="5 6">
    <name type="scientific">Magnusiomyces paraingens</name>
    <dbReference type="NCBI Taxonomy" id="2606893"/>
    <lineage>
        <taxon>Eukaryota</taxon>
        <taxon>Fungi</taxon>
        <taxon>Dikarya</taxon>
        <taxon>Ascomycota</taxon>
        <taxon>Saccharomycotina</taxon>
        <taxon>Dipodascomycetes</taxon>
        <taxon>Dipodascales</taxon>
        <taxon>Dipodascaceae</taxon>
        <taxon>Magnusiomyces</taxon>
    </lineage>
</organism>
<dbReference type="PANTHER" id="PTHR13126">
    <property type="entry name" value="CHAPERONE ATP11"/>
    <property type="match status" value="1"/>
</dbReference>
<evidence type="ECO:0000256" key="1">
    <source>
        <dbReference type="ARBA" id="ARBA00004173"/>
    </source>
</evidence>
<keyword evidence="6" id="KW-1185">Reference proteome</keyword>
<proteinExistence type="inferred from homology"/>
<dbReference type="PANTHER" id="PTHR13126:SF0">
    <property type="entry name" value="ATP SYNTHASE MITOCHONDRIAL F1 COMPLEX ASSEMBLY FACTOR 1"/>
    <property type="match status" value="1"/>
</dbReference>
<protein>
    <recommendedName>
        <fullName evidence="7">ATP11-domain-containing protein</fullName>
    </recommendedName>
</protein>
<dbReference type="AlphaFoldDB" id="A0A5E8BH74"/>
<evidence type="ECO:0000256" key="4">
    <source>
        <dbReference type="ARBA" id="ARBA00023128"/>
    </source>
</evidence>
<reference evidence="5 6" key="1">
    <citation type="submission" date="2019-09" db="EMBL/GenBank/DDBJ databases">
        <authorList>
            <person name="Brejova B."/>
        </authorList>
    </citation>
    <scope>NUCLEOTIDE SEQUENCE [LARGE SCALE GENOMIC DNA]</scope>
</reference>
<dbReference type="EMBL" id="CABVLU010000002">
    <property type="protein sequence ID" value="VVT51026.1"/>
    <property type="molecule type" value="Genomic_DNA"/>
</dbReference>
<dbReference type="GO" id="GO:0033615">
    <property type="term" value="P:mitochondrial proton-transporting ATP synthase complex assembly"/>
    <property type="evidence" value="ECO:0007669"/>
    <property type="project" value="TreeGrafter"/>
</dbReference>
<evidence type="ECO:0000256" key="3">
    <source>
        <dbReference type="ARBA" id="ARBA00022946"/>
    </source>
</evidence>
<comment type="similarity">
    <text evidence="2">Belongs to the ATP11 family.</text>
</comment>
<dbReference type="Pfam" id="PF06644">
    <property type="entry name" value="ATP11"/>
    <property type="match status" value="1"/>
</dbReference>
<comment type="subcellular location">
    <subcellularLocation>
        <location evidence="1">Mitochondrion</location>
    </subcellularLocation>
</comment>
<name>A0A5E8BH74_9ASCO</name>
<dbReference type="GeneID" id="43581777"/>
<gene>
    <name evidence="5" type="ORF">SAPINGB_P002959</name>
</gene>
<keyword evidence="4" id="KW-0496">Mitochondrion</keyword>
<evidence type="ECO:0000256" key="2">
    <source>
        <dbReference type="ARBA" id="ARBA00009116"/>
    </source>
</evidence>
<accession>A0A5E8BH74</accession>
<dbReference type="GO" id="GO:0005739">
    <property type="term" value="C:mitochondrion"/>
    <property type="evidence" value="ECO:0007669"/>
    <property type="project" value="UniProtKB-SubCell"/>
</dbReference>
<dbReference type="Proteomes" id="UP000398389">
    <property type="component" value="Unassembled WGS sequence"/>
</dbReference>
<evidence type="ECO:0008006" key="7">
    <source>
        <dbReference type="Google" id="ProtNLM"/>
    </source>
</evidence>
<dbReference type="RefSeq" id="XP_031853568.1">
    <property type="nucleotide sequence ID" value="XM_031997677.1"/>
</dbReference>
<evidence type="ECO:0000313" key="6">
    <source>
        <dbReference type="Proteomes" id="UP000398389"/>
    </source>
</evidence>
<keyword evidence="3" id="KW-0809">Transit peptide</keyword>